<dbReference type="EMBL" id="DNAN01000196">
    <property type="protein sequence ID" value="HAW75226.1"/>
    <property type="molecule type" value="Genomic_DNA"/>
</dbReference>
<evidence type="ECO:0000313" key="2">
    <source>
        <dbReference type="Proteomes" id="UP000263517"/>
    </source>
</evidence>
<gene>
    <name evidence="1" type="ORF">DCW74_05750</name>
</gene>
<accession>A0A350P1Q9</accession>
<name>A0A350P1Q9_9ALTE</name>
<organism evidence="1 2">
    <name type="scientific">Alteromonas australica</name>
    <dbReference type="NCBI Taxonomy" id="589873"/>
    <lineage>
        <taxon>Bacteria</taxon>
        <taxon>Pseudomonadati</taxon>
        <taxon>Pseudomonadota</taxon>
        <taxon>Gammaproteobacteria</taxon>
        <taxon>Alteromonadales</taxon>
        <taxon>Alteromonadaceae</taxon>
        <taxon>Alteromonas/Salinimonas group</taxon>
        <taxon>Alteromonas</taxon>
    </lineage>
</organism>
<reference evidence="1 2" key="1">
    <citation type="journal article" date="2018" name="Nat. Biotechnol.">
        <title>A standardized bacterial taxonomy based on genome phylogeny substantially revises the tree of life.</title>
        <authorList>
            <person name="Parks D.H."/>
            <person name="Chuvochina M."/>
            <person name="Waite D.W."/>
            <person name="Rinke C."/>
            <person name="Skarshewski A."/>
            <person name="Chaumeil P.A."/>
            <person name="Hugenholtz P."/>
        </authorList>
    </citation>
    <scope>NUCLEOTIDE SEQUENCE [LARGE SCALE GENOMIC DNA]</scope>
    <source>
        <strain evidence="1">UBA11978</strain>
    </source>
</reference>
<dbReference type="AlphaFoldDB" id="A0A350P1Q9"/>
<evidence type="ECO:0000313" key="1">
    <source>
        <dbReference type="EMBL" id="HAW75226.1"/>
    </source>
</evidence>
<proteinExistence type="predicted"/>
<dbReference type="Proteomes" id="UP000263517">
    <property type="component" value="Unassembled WGS sequence"/>
</dbReference>
<sequence length="68" mass="7895">MYYISPKSAGPFLAQLKKKLSDFKGKEGELYIVRKSRKIDGNFISLPEYIFEDGKLKRTGSYSAFYKF</sequence>
<protein>
    <submittedName>
        <fullName evidence="1">Uncharacterized protein</fullName>
    </submittedName>
</protein>
<comment type="caution">
    <text evidence="1">The sequence shown here is derived from an EMBL/GenBank/DDBJ whole genome shotgun (WGS) entry which is preliminary data.</text>
</comment>